<keyword evidence="1" id="KW-0732">Signal</keyword>
<evidence type="ECO:0000313" key="2">
    <source>
        <dbReference type="EMBL" id="KAH0468253.1"/>
    </source>
</evidence>
<dbReference type="EMBL" id="JAGFBR010000004">
    <property type="protein sequence ID" value="KAH0468253.1"/>
    <property type="molecule type" value="Genomic_DNA"/>
</dbReference>
<comment type="caution">
    <text evidence="2">The sequence shown here is derived from an EMBL/GenBank/DDBJ whole genome shotgun (WGS) entry which is preliminary data.</text>
</comment>
<dbReference type="Proteomes" id="UP000775213">
    <property type="component" value="Unassembled WGS sequence"/>
</dbReference>
<organism evidence="2 3">
    <name type="scientific">Dendrobium chrysotoxum</name>
    <name type="common">Orchid</name>
    <dbReference type="NCBI Taxonomy" id="161865"/>
    <lineage>
        <taxon>Eukaryota</taxon>
        <taxon>Viridiplantae</taxon>
        <taxon>Streptophyta</taxon>
        <taxon>Embryophyta</taxon>
        <taxon>Tracheophyta</taxon>
        <taxon>Spermatophyta</taxon>
        <taxon>Magnoliopsida</taxon>
        <taxon>Liliopsida</taxon>
        <taxon>Asparagales</taxon>
        <taxon>Orchidaceae</taxon>
        <taxon>Epidendroideae</taxon>
        <taxon>Malaxideae</taxon>
        <taxon>Dendrobiinae</taxon>
        <taxon>Dendrobium</taxon>
    </lineage>
</organism>
<accession>A0AAV7HJI7</accession>
<feature type="signal peptide" evidence="1">
    <location>
        <begin position="1"/>
        <end position="24"/>
    </location>
</feature>
<name>A0AAV7HJI7_DENCH</name>
<feature type="chain" id="PRO_5043731334" evidence="1">
    <location>
        <begin position="25"/>
        <end position="65"/>
    </location>
</feature>
<dbReference type="AlphaFoldDB" id="A0AAV7HJI7"/>
<keyword evidence="3" id="KW-1185">Reference proteome</keyword>
<proteinExistence type="predicted"/>
<evidence type="ECO:0000256" key="1">
    <source>
        <dbReference type="SAM" id="SignalP"/>
    </source>
</evidence>
<protein>
    <submittedName>
        <fullName evidence="2">Uncharacterized protein</fullName>
    </submittedName>
</protein>
<gene>
    <name evidence="2" type="ORF">IEQ34_003286</name>
</gene>
<sequence>MEAGFLIPLIPFIIYLLPHSLIQSSTDRSMEDWKLRFLVEMEVEDNCTCWELHKLEPVGISTSSS</sequence>
<reference evidence="2 3" key="1">
    <citation type="journal article" date="2021" name="Hortic Res">
        <title>Chromosome-scale assembly of the Dendrobium chrysotoxum genome enhances the understanding of orchid evolution.</title>
        <authorList>
            <person name="Zhang Y."/>
            <person name="Zhang G.Q."/>
            <person name="Zhang D."/>
            <person name="Liu X.D."/>
            <person name="Xu X.Y."/>
            <person name="Sun W.H."/>
            <person name="Yu X."/>
            <person name="Zhu X."/>
            <person name="Wang Z.W."/>
            <person name="Zhao X."/>
            <person name="Zhong W.Y."/>
            <person name="Chen H."/>
            <person name="Yin W.L."/>
            <person name="Huang T."/>
            <person name="Niu S.C."/>
            <person name="Liu Z.J."/>
        </authorList>
    </citation>
    <scope>NUCLEOTIDE SEQUENCE [LARGE SCALE GENOMIC DNA]</scope>
    <source>
        <strain evidence="2">Lindl</strain>
    </source>
</reference>
<evidence type="ECO:0000313" key="3">
    <source>
        <dbReference type="Proteomes" id="UP000775213"/>
    </source>
</evidence>